<evidence type="ECO:0000256" key="1">
    <source>
        <dbReference type="ARBA" id="ARBA00003761"/>
    </source>
</evidence>
<dbReference type="GO" id="GO:0005524">
    <property type="term" value="F:ATP binding"/>
    <property type="evidence" value="ECO:0007669"/>
    <property type="project" value="UniProtKB-UniRule"/>
</dbReference>
<dbReference type="GO" id="GO:0006633">
    <property type="term" value="P:fatty acid biosynthetic process"/>
    <property type="evidence" value="ECO:0007669"/>
    <property type="project" value="UniProtKB-KW"/>
</dbReference>
<evidence type="ECO:0000256" key="4">
    <source>
        <dbReference type="ARBA" id="ARBA00013263"/>
    </source>
</evidence>
<comment type="function">
    <text evidence="1 19">This protein is a component of the acetyl coenzyme A carboxylase complex; first, biotin carboxylase catalyzes the carboxylation of the carrier protein and then the transcarboxylase transfers the carboxyl group to form malonyl-CoA.</text>
</comment>
<keyword evidence="13 19" id="KW-0443">Lipid metabolism</keyword>
<dbReference type="Proteomes" id="UP000037566">
    <property type="component" value="Unassembled WGS sequence"/>
</dbReference>
<dbReference type="PANTHER" id="PTHR48095:SF2">
    <property type="entry name" value="BIOTIN CARBOXYLASE, CHLOROPLASTIC"/>
    <property type="match status" value="1"/>
</dbReference>
<dbReference type="Gene3D" id="3.30.470.20">
    <property type="entry name" value="ATP-grasp fold, B domain"/>
    <property type="match status" value="1"/>
</dbReference>
<dbReference type="InterPro" id="IPR051602">
    <property type="entry name" value="ACC_Biotin_Carboxylase"/>
</dbReference>
<dbReference type="GO" id="GO:0046872">
    <property type="term" value="F:metal ion binding"/>
    <property type="evidence" value="ECO:0007669"/>
    <property type="project" value="UniProtKB-KW"/>
</dbReference>
<evidence type="ECO:0000256" key="15">
    <source>
        <dbReference type="ARBA" id="ARBA00023267"/>
    </source>
</evidence>
<dbReference type="InterPro" id="IPR005481">
    <property type="entry name" value="BC-like_N"/>
</dbReference>
<dbReference type="NCBIfam" id="NF006367">
    <property type="entry name" value="PRK08591.1"/>
    <property type="match status" value="1"/>
</dbReference>
<evidence type="ECO:0000259" key="21">
    <source>
        <dbReference type="PROSITE" id="PS50979"/>
    </source>
</evidence>
<evidence type="ECO:0000256" key="19">
    <source>
        <dbReference type="RuleBase" id="RU365063"/>
    </source>
</evidence>
<comment type="subunit">
    <text evidence="3 19">Acetyl-CoA carboxylase is a heterohexamer of biotin carboxyl carrier protein, biotin carboxylase and the two subunits of carboxyl transferase in a 2:2 complex.</text>
</comment>
<keyword evidence="9 18" id="KW-0547">Nucleotide-binding</keyword>
<dbReference type="EMBL" id="LHUQ01000004">
    <property type="protein sequence ID" value="KON65207.1"/>
    <property type="molecule type" value="Genomic_DNA"/>
</dbReference>
<evidence type="ECO:0000256" key="18">
    <source>
        <dbReference type="PROSITE-ProRule" id="PRU00409"/>
    </source>
</evidence>
<dbReference type="GO" id="GO:0004075">
    <property type="term" value="F:biotin carboxylase activity"/>
    <property type="evidence" value="ECO:0007669"/>
    <property type="project" value="UniProtKB-EC"/>
</dbReference>
<dbReference type="UniPathway" id="UPA00655">
    <property type="reaction ID" value="UER00711"/>
</dbReference>
<evidence type="ECO:0000256" key="9">
    <source>
        <dbReference type="ARBA" id="ARBA00022741"/>
    </source>
</evidence>
<evidence type="ECO:0000256" key="10">
    <source>
        <dbReference type="ARBA" id="ARBA00022832"/>
    </source>
</evidence>
<comment type="pathway">
    <text evidence="2 19">Lipid metabolism; malonyl-CoA biosynthesis; malonyl-CoA from acetyl-CoA: step 1/1.</text>
</comment>
<dbReference type="SMART" id="SM00878">
    <property type="entry name" value="Biotin_carb_C"/>
    <property type="match status" value="1"/>
</dbReference>
<feature type="domain" description="Biotin carboxylation" evidence="21">
    <location>
        <begin position="6"/>
        <end position="450"/>
    </location>
</feature>
<evidence type="ECO:0000256" key="16">
    <source>
        <dbReference type="ARBA" id="ARBA00033786"/>
    </source>
</evidence>
<evidence type="ECO:0000256" key="7">
    <source>
        <dbReference type="ARBA" id="ARBA00022598"/>
    </source>
</evidence>
<evidence type="ECO:0000313" key="23">
    <source>
        <dbReference type="Proteomes" id="UP000037566"/>
    </source>
</evidence>
<keyword evidence="7 19" id="KW-0436">Ligase</keyword>
<organism evidence="22 23">
    <name type="scientific">Komagataeibacter europaeus</name>
    <name type="common">Gluconacetobacter europaeus</name>
    <dbReference type="NCBI Taxonomy" id="33995"/>
    <lineage>
        <taxon>Bacteria</taxon>
        <taxon>Pseudomonadati</taxon>
        <taxon>Pseudomonadota</taxon>
        <taxon>Alphaproteobacteria</taxon>
        <taxon>Acetobacterales</taxon>
        <taxon>Acetobacteraceae</taxon>
        <taxon>Komagataeibacter</taxon>
    </lineage>
</organism>
<evidence type="ECO:0000313" key="22">
    <source>
        <dbReference type="EMBL" id="KON65207.1"/>
    </source>
</evidence>
<dbReference type="PROSITE" id="PS00866">
    <property type="entry name" value="CPSASE_1"/>
    <property type="match status" value="1"/>
</dbReference>
<evidence type="ECO:0000256" key="14">
    <source>
        <dbReference type="ARBA" id="ARBA00023160"/>
    </source>
</evidence>
<keyword evidence="11 18" id="KW-0067">ATP-binding</keyword>
<dbReference type="SUPFAM" id="SSF52440">
    <property type="entry name" value="PreATP-grasp domain"/>
    <property type="match status" value="1"/>
</dbReference>
<dbReference type="NCBIfam" id="TIGR00514">
    <property type="entry name" value="accC"/>
    <property type="match status" value="1"/>
</dbReference>
<accession>A0A0M0EIV7</accession>
<dbReference type="InterPro" id="IPR011761">
    <property type="entry name" value="ATP-grasp"/>
</dbReference>
<evidence type="ECO:0000259" key="20">
    <source>
        <dbReference type="PROSITE" id="PS50975"/>
    </source>
</evidence>
<dbReference type="PATRIC" id="fig|33995.3.peg.1148"/>
<keyword evidence="12" id="KW-0460">Magnesium</keyword>
<dbReference type="InterPro" id="IPR005482">
    <property type="entry name" value="Biotin_COase_C"/>
</dbReference>
<dbReference type="SUPFAM" id="SSF51246">
    <property type="entry name" value="Rudiment single hybrid motif"/>
    <property type="match status" value="1"/>
</dbReference>
<dbReference type="PROSITE" id="PS00867">
    <property type="entry name" value="CPSASE_2"/>
    <property type="match status" value="1"/>
</dbReference>
<comment type="catalytic activity">
    <reaction evidence="17 19">
        <text>N(6)-biotinyl-L-lysyl-[protein] + hydrogencarbonate + ATP = N(6)-carboxybiotinyl-L-lysyl-[protein] + ADP + phosphate + H(+)</text>
        <dbReference type="Rhea" id="RHEA:13501"/>
        <dbReference type="Rhea" id="RHEA-COMP:10505"/>
        <dbReference type="Rhea" id="RHEA-COMP:10506"/>
        <dbReference type="ChEBI" id="CHEBI:15378"/>
        <dbReference type="ChEBI" id="CHEBI:17544"/>
        <dbReference type="ChEBI" id="CHEBI:30616"/>
        <dbReference type="ChEBI" id="CHEBI:43474"/>
        <dbReference type="ChEBI" id="CHEBI:83144"/>
        <dbReference type="ChEBI" id="CHEBI:83145"/>
        <dbReference type="ChEBI" id="CHEBI:456216"/>
        <dbReference type="EC" id="6.3.4.14"/>
    </reaction>
</comment>
<keyword evidence="6 19" id="KW-0444">Lipid biosynthesis</keyword>
<proteinExistence type="predicted"/>
<dbReference type="InterPro" id="IPR005479">
    <property type="entry name" value="CPAse_ATP-bd"/>
</dbReference>
<dbReference type="PANTHER" id="PTHR48095">
    <property type="entry name" value="PYRUVATE CARBOXYLASE SUBUNIT A"/>
    <property type="match status" value="1"/>
</dbReference>
<keyword evidence="14 19" id="KW-0275">Fatty acid biosynthesis</keyword>
<dbReference type="Pfam" id="PF02785">
    <property type="entry name" value="Biotin_carb_C"/>
    <property type="match status" value="1"/>
</dbReference>
<keyword evidence="8" id="KW-0479">Metal-binding</keyword>
<feature type="domain" description="ATP-grasp" evidence="20">
    <location>
        <begin position="125"/>
        <end position="322"/>
    </location>
</feature>
<dbReference type="PROSITE" id="PS50979">
    <property type="entry name" value="BC"/>
    <property type="match status" value="1"/>
</dbReference>
<evidence type="ECO:0000256" key="6">
    <source>
        <dbReference type="ARBA" id="ARBA00022516"/>
    </source>
</evidence>
<dbReference type="OrthoDB" id="9763189at2"/>
<evidence type="ECO:0000256" key="5">
    <source>
        <dbReference type="ARBA" id="ARBA00017242"/>
    </source>
</evidence>
<evidence type="ECO:0000256" key="12">
    <source>
        <dbReference type="ARBA" id="ARBA00022842"/>
    </source>
</evidence>
<keyword evidence="10 19" id="KW-0276">Fatty acid metabolism</keyword>
<keyword evidence="15 19" id="KW-0092">Biotin</keyword>
<keyword evidence="23" id="KW-1185">Reference proteome</keyword>
<dbReference type="SUPFAM" id="SSF56059">
    <property type="entry name" value="Glutathione synthetase ATP-binding domain-like"/>
    <property type="match status" value="1"/>
</dbReference>
<reference evidence="22" key="1">
    <citation type="submission" date="2015-08" db="EMBL/GenBank/DDBJ databases">
        <title>Draft genome sequence of Komagataeibacter europaeus CECT 8546 a cellulose producer strain from vinegar produced by the traditional method.</title>
        <authorList>
            <person name="Poehlein A."/>
            <person name="Valera M.J."/>
            <person name="Haack F.S."/>
            <person name="Mas A."/>
            <person name="Daniel R."/>
            <person name="Streit W.R."/>
            <person name="Mateo E."/>
        </authorList>
    </citation>
    <scope>NUCLEOTIDE SEQUENCE [LARGE SCALE GENOMIC DNA]</scope>
    <source>
        <strain evidence="22">CECT 8546</strain>
    </source>
</reference>
<comment type="caution">
    <text evidence="22">The sequence shown here is derived from an EMBL/GenBank/DDBJ whole genome shotgun (WGS) entry which is preliminary data.</text>
</comment>
<evidence type="ECO:0000256" key="13">
    <source>
        <dbReference type="ARBA" id="ARBA00023098"/>
    </source>
</evidence>
<dbReference type="Gene3D" id="3.30.1490.20">
    <property type="entry name" value="ATP-grasp fold, A domain"/>
    <property type="match status" value="1"/>
</dbReference>
<evidence type="ECO:0000256" key="11">
    <source>
        <dbReference type="ARBA" id="ARBA00022840"/>
    </source>
</evidence>
<dbReference type="AlphaFoldDB" id="A0A0M0EIV7"/>
<dbReference type="PROSITE" id="PS50975">
    <property type="entry name" value="ATP_GRASP"/>
    <property type="match status" value="1"/>
</dbReference>
<dbReference type="Gene3D" id="3.40.50.20">
    <property type="match status" value="1"/>
</dbReference>
<dbReference type="EC" id="6.3.4.14" evidence="4 19"/>
<dbReference type="RefSeq" id="WP_019092010.1">
    <property type="nucleotide sequence ID" value="NZ_LHUQ01000004.1"/>
</dbReference>
<dbReference type="FunFam" id="3.40.50.20:FF:000010">
    <property type="entry name" value="Propionyl-CoA carboxylase subunit alpha"/>
    <property type="match status" value="1"/>
</dbReference>
<dbReference type="InterPro" id="IPR011054">
    <property type="entry name" value="Rudment_hybrid_motif"/>
</dbReference>
<dbReference type="InterPro" id="IPR013815">
    <property type="entry name" value="ATP_grasp_subdomain_1"/>
</dbReference>
<name>A0A0M0EIV7_KOMEU</name>
<protein>
    <recommendedName>
        <fullName evidence="5 19">Biotin carboxylase</fullName>
        <ecNumber evidence="4 19">6.3.4.14</ecNumber>
    </recommendedName>
    <alternativeName>
        <fullName evidence="16 19">Acetyl-coenzyme A carboxylase biotin carboxylase subunit A</fullName>
    </alternativeName>
</protein>
<dbReference type="Pfam" id="PF00289">
    <property type="entry name" value="Biotin_carb_N"/>
    <property type="match status" value="1"/>
</dbReference>
<gene>
    <name evidence="22" type="primary">accC2</name>
    <name evidence="22" type="ORF">KOEU_10470</name>
</gene>
<evidence type="ECO:0000256" key="2">
    <source>
        <dbReference type="ARBA" id="ARBA00004956"/>
    </source>
</evidence>
<evidence type="ECO:0000256" key="17">
    <source>
        <dbReference type="ARBA" id="ARBA00048600"/>
    </source>
</evidence>
<evidence type="ECO:0000256" key="3">
    <source>
        <dbReference type="ARBA" id="ARBA00011750"/>
    </source>
</evidence>
<dbReference type="InterPro" id="IPR011764">
    <property type="entry name" value="Biotin_carboxylation_dom"/>
</dbReference>
<dbReference type="InterPro" id="IPR016185">
    <property type="entry name" value="PreATP-grasp_dom_sf"/>
</dbReference>
<dbReference type="STRING" id="33995.KOEU_10470"/>
<evidence type="ECO:0000256" key="8">
    <source>
        <dbReference type="ARBA" id="ARBA00022723"/>
    </source>
</evidence>
<dbReference type="InterPro" id="IPR004549">
    <property type="entry name" value="Acetyl_CoA_COase_biotin_COase"/>
</dbReference>
<sequence length="455" mass="48843">MSETPRFSRVLIANRGEIALRIQRACRQLGLETVAVYSEADADSRHVQEADVALCIGPAAAARSYLDADGLLLAARLTGAQAIHPGYGFLSENADFADAVEAAGLTFIGPTGASIRMMGDKITAKRAMRDAGVPCVPGSDGPLPADMDAVKAIALQVGFPVIVKASGGGGGRGMRVVEREADLAQAVALTAKEAQQAFGNPTLYLERFMQKPRHVEIQVLCDTHGTALWLGARDCSLQRRHQKVLEEASAPGIAPQTIAEIGERCAEACRRIGYRGAGTFEFLYEDGVFAFIEMNTRVQVEHPITEETTGIDIVAGQLRIAQGDPLGVAQADIPLLGHSIECRLNAEDPFTFMPSPGTITRWDLPGGPGIRVDTHVVAGYTVQPYYDSLIGKIISHGATRAEAIARMQVALAEMKVEGVSTNIALHRDLLADPDFRRGGVDIHYLERWLAQRTAP</sequence>
<dbReference type="Pfam" id="PF02786">
    <property type="entry name" value="CPSase_L_D2"/>
    <property type="match status" value="1"/>
</dbReference>
<dbReference type="GO" id="GO:2001295">
    <property type="term" value="P:malonyl-CoA biosynthetic process"/>
    <property type="evidence" value="ECO:0007669"/>
    <property type="project" value="UniProtKB-UniPathway"/>
</dbReference>